<evidence type="ECO:0000313" key="5">
    <source>
        <dbReference type="Proteomes" id="UP000219329"/>
    </source>
</evidence>
<dbReference type="PIRSF" id="PIRSF000709">
    <property type="entry name" value="6PFK_2-Ptase"/>
    <property type="match status" value="1"/>
</dbReference>
<dbReference type="PANTHER" id="PTHR48100">
    <property type="entry name" value="BROAD-SPECIFICITY PHOSPHATASE YOR283W-RELATED"/>
    <property type="match status" value="1"/>
</dbReference>
<proteinExistence type="predicted"/>
<dbReference type="PROSITE" id="PS00175">
    <property type="entry name" value="PG_MUTASE"/>
    <property type="match status" value="1"/>
</dbReference>
<dbReference type="InterPro" id="IPR029033">
    <property type="entry name" value="His_PPase_superfam"/>
</dbReference>
<keyword evidence="1" id="KW-0324">Glycolysis</keyword>
<comment type="caution">
    <text evidence="4">The sequence shown here is derived from an EMBL/GenBank/DDBJ whole genome shotgun (WGS) entry which is preliminary data.</text>
</comment>
<dbReference type="SMART" id="SM00855">
    <property type="entry name" value="PGAM"/>
    <property type="match status" value="1"/>
</dbReference>
<feature type="binding site" evidence="3">
    <location>
        <begin position="7"/>
        <end position="14"/>
    </location>
    <ligand>
        <name>substrate</name>
    </ligand>
</feature>
<dbReference type="Pfam" id="PF00300">
    <property type="entry name" value="His_Phos_1"/>
    <property type="match status" value="1"/>
</dbReference>
<evidence type="ECO:0000256" key="3">
    <source>
        <dbReference type="PIRSR" id="PIRSR613078-2"/>
    </source>
</evidence>
<dbReference type="CDD" id="cd07067">
    <property type="entry name" value="HP_PGM_like"/>
    <property type="match status" value="1"/>
</dbReference>
<reference evidence="4 5" key="1">
    <citation type="submission" date="2017-08" db="EMBL/GenBank/DDBJ databases">
        <title>Fine stratification of microbial communities through a metagenomic profile of the photic zone.</title>
        <authorList>
            <person name="Haro-Moreno J.M."/>
            <person name="Lopez-Perez M."/>
            <person name="De La Torre J."/>
            <person name="Picazo A."/>
            <person name="Camacho A."/>
            <person name="Rodriguez-Valera F."/>
        </authorList>
    </citation>
    <scope>NUCLEOTIDE SEQUENCE [LARGE SCALE GENOMIC DNA]</scope>
    <source>
        <strain evidence="4">MED-G28</strain>
    </source>
</reference>
<keyword evidence="2" id="KW-0413">Isomerase</keyword>
<evidence type="ECO:0000313" key="4">
    <source>
        <dbReference type="EMBL" id="PDH33512.1"/>
    </source>
</evidence>
<sequence length="205" mass="23637">MELHLIRHGQTDWNEERRVQGQSDSQLTQLGINQAIALGERISAIKFDKVFCSSSLRTRQTAANLFPANHLDIEYLDSLREIFLGPWEGTLYEEIERREPESYHHFWQEPHLFSVQGAESFFKLQSRAIATIKKIMESNLNKKVALISHGALIKTFLCHIEDKPMCELWTPPHMHNCAHSIVSFSDSELGQITQYADVPYAELTR</sequence>
<organism evidence="4 5">
    <name type="scientific">OM182 bacterium MED-G28</name>
    <dbReference type="NCBI Taxonomy" id="1986256"/>
    <lineage>
        <taxon>Bacteria</taxon>
        <taxon>Pseudomonadati</taxon>
        <taxon>Pseudomonadota</taxon>
        <taxon>Gammaproteobacteria</taxon>
        <taxon>OMG group</taxon>
        <taxon>OM182 clade</taxon>
    </lineage>
</organism>
<dbReference type="GO" id="GO:0016791">
    <property type="term" value="F:phosphatase activity"/>
    <property type="evidence" value="ECO:0007669"/>
    <property type="project" value="TreeGrafter"/>
</dbReference>
<dbReference type="EMBL" id="NTJZ01000008">
    <property type="protein sequence ID" value="PDH33512.1"/>
    <property type="molecule type" value="Genomic_DNA"/>
</dbReference>
<dbReference type="InterPro" id="IPR013078">
    <property type="entry name" value="His_Pase_superF_clade-1"/>
</dbReference>
<gene>
    <name evidence="4" type="ORF">CNF02_08695</name>
</gene>
<protein>
    <recommendedName>
        <fullName evidence="6">Histidine phosphatase family protein</fullName>
    </recommendedName>
</protein>
<feature type="binding site" evidence="3">
    <location>
        <position position="57"/>
    </location>
    <ligand>
        <name>substrate</name>
    </ligand>
</feature>
<dbReference type="InterPro" id="IPR001345">
    <property type="entry name" value="PG/BPGM_mutase_AS"/>
</dbReference>
<dbReference type="Gene3D" id="3.40.50.1240">
    <property type="entry name" value="Phosphoglycerate mutase-like"/>
    <property type="match status" value="1"/>
</dbReference>
<dbReference type="AlphaFoldDB" id="A0A2A5WAR1"/>
<evidence type="ECO:0008006" key="6">
    <source>
        <dbReference type="Google" id="ProtNLM"/>
    </source>
</evidence>
<name>A0A2A5WAR1_9GAMM</name>
<dbReference type="GO" id="GO:0005737">
    <property type="term" value="C:cytoplasm"/>
    <property type="evidence" value="ECO:0007669"/>
    <property type="project" value="TreeGrafter"/>
</dbReference>
<dbReference type="InterPro" id="IPR050275">
    <property type="entry name" value="PGM_Phosphatase"/>
</dbReference>
<evidence type="ECO:0000256" key="1">
    <source>
        <dbReference type="ARBA" id="ARBA00023152"/>
    </source>
</evidence>
<accession>A0A2A5WAR1</accession>
<dbReference type="PANTHER" id="PTHR48100:SF1">
    <property type="entry name" value="HISTIDINE PHOSPHATASE FAMILY PROTEIN-RELATED"/>
    <property type="match status" value="1"/>
</dbReference>
<evidence type="ECO:0000256" key="2">
    <source>
        <dbReference type="ARBA" id="ARBA00023235"/>
    </source>
</evidence>
<dbReference type="SUPFAM" id="SSF53254">
    <property type="entry name" value="Phosphoglycerate mutase-like"/>
    <property type="match status" value="1"/>
</dbReference>
<dbReference type="Proteomes" id="UP000219329">
    <property type="component" value="Unassembled WGS sequence"/>
</dbReference>